<name>A0A3D8R0P5_9EURO</name>
<dbReference type="EMBL" id="PVWQ01000012">
    <property type="protein sequence ID" value="RDW67481.1"/>
    <property type="molecule type" value="Genomic_DNA"/>
</dbReference>
<keyword evidence="8" id="KW-1185">Reference proteome</keyword>
<dbReference type="InterPro" id="IPR050493">
    <property type="entry name" value="FAD-dep_Monooxygenase_BioMet"/>
</dbReference>
<comment type="similarity">
    <text evidence="1">Belongs to the paxM FAD-dependent monooxygenase family.</text>
</comment>
<reference evidence="7 8" key="1">
    <citation type="journal article" date="2018" name="IMA Fungus">
        <title>IMA Genome-F 9: Draft genome sequence of Annulohypoxylon stygium, Aspergillus mulundensis, Berkeleyomyces basicola (syn. Thielaviopsis basicola), Ceratocystis smalleyi, two Cercospora beticola strains, Coleophoma cylindrospora, Fusarium fracticaudum, Phialophora cf. hyalina, and Morchella septimelata.</title>
        <authorList>
            <person name="Wingfield B.D."/>
            <person name="Bills G.F."/>
            <person name="Dong Y."/>
            <person name="Huang W."/>
            <person name="Nel W.J."/>
            <person name="Swalarsk-Parry B.S."/>
            <person name="Vaghefi N."/>
            <person name="Wilken P.M."/>
            <person name="An Z."/>
            <person name="de Beer Z.W."/>
            <person name="De Vos L."/>
            <person name="Chen L."/>
            <person name="Duong T.A."/>
            <person name="Gao Y."/>
            <person name="Hammerbacher A."/>
            <person name="Kikkert J.R."/>
            <person name="Li Y."/>
            <person name="Li H."/>
            <person name="Li K."/>
            <person name="Li Q."/>
            <person name="Liu X."/>
            <person name="Ma X."/>
            <person name="Naidoo K."/>
            <person name="Pethybridge S.J."/>
            <person name="Sun J."/>
            <person name="Steenkamp E.T."/>
            <person name="van der Nest M.A."/>
            <person name="van Wyk S."/>
            <person name="Wingfield M.J."/>
            <person name="Xiong C."/>
            <person name="Yue Q."/>
            <person name="Zhang X."/>
        </authorList>
    </citation>
    <scope>NUCLEOTIDE SEQUENCE [LARGE SCALE GENOMIC DNA]</scope>
    <source>
        <strain evidence="7 8">DSM 5745</strain>
    </source>
</reference>
<dbReference type="STRING" id="1810919.A0A3D8R0P5"/>
<feature type="domain" description="FAD-binding" evidence="6">
    <location>
        <begin position="4"/>
        <end position="358"/>
    </location>
</feature>
<evidence type="ECO:0000256" key="1">
    <source>
        <dbReference type="ARBA" id="ARBA00007992"/>
    </source>
</evidence>
<dbReference type="InterPro" id="IPR002938">
    <property type="entry name" value="FAD-bd"/>
</dbReference>
<keyword evidence="2" id="KW-0285">Flavoprotein</keyword>
<dbReference type="SUPFAM" id="SSF54373">
    <property type="entry name" value="FAD-linked reductases, C-terminal domain"/>
    <property type="match status" value="1"/>
</dbReference>
<evidence type="ECO:0000256" key="5">
    <source>
        <dbReference type="ARBA" id="ARBA00023033"/>
    </source>
</evidence>
<evidence type="ECO:0000256" key="3">
    <source>
        <dbReference type="ARBA" id="ARBA00022827"/>
    </source>
</evidence>
<dbReference type="PRINTS" id="PR00420">
    <property type="entry name" value="RNGMNOXGNASE"/>
</dbReference>
<dbReference type="GO" id="GO:0071949">
    <property type="term" value="F:FAD binding"/>
    <property type="evidence" value="ECO:0007669"/>
    <property type="project" value="InterPro"/>
</dbReference>
<dbReference type="InterPro" id="IPR036188">
    <property type="entry name" value="FAD/NAD-bd_sf"/>
</dbReference>
<organism evidence="7 8">
    <name type="scientific">Aspergillus mulundensis</name>
    <dbReference type="NCBI Taxonomy" id="1810919"/>
    <lineage>
        <taxon>Eukaryota</taxon>
        <taxon>Fungi</taxon>
        <taxon>Dikarya</taxon>
        <taxon>Ascomycota</taxon>
        <taxon>Pezizomycotina</taxon>
        <taxon>Eurotiomycetes</taxon>
        <taxon>Eurotiomycetidae</taxon>
        <taxon>Eurotiales</taxon>
        <taxon>Aspergillaceae</taxon>
        <taxon>Aspergillus</taxon>
        <taxon>Aspergillus subgen. Nidulantes</taxon>
    </lineage>
</organism>
<dbReference type="SUPFAM" id="SSF51905">
    <property type="entry name" value="FAD/NAD(P)-binding domain"/>
    <property type="match status" value="1"/>
</dbReference>
<dbReference type="AlphaFoldDB" id="A0A3D8R0P5"/>
<keyword evidence="3" id="KW-0274">FAD</keyword>
<comment type="caution">
    <text evidence="7">The sequence shown here is derived from an EMBL/GenBank/DDBJ whole genome shotgun (WGS) entry which is preliminary data.</text>
</comment>
<dbReference type="Pfam" id="PF01494">
    <property type="entry name" value="FAD_binding_3"/>
    <property type="match status" value="1"/>
</dbReference>
<proteinExistence type="inferred from homology"/>
<dbReference type="Proteomes" id="UP000256690">
    <property type="component" value="Unassembled WGS sequence"/>
</dbReference>
<dbReference type="PANTHER" id="PTHR13789">
    <property type="entry name" value="MONOOXYGENASE"/>
    <property type="match status" value="1"/>
</dbReference>
<evidence type="ECO:0000259" key="6">
    <source>
        <dbReference type="Pfam" id="PF01494"/>
    </source>
</evidence>
<evidence type="ECO:0000256" key="2">
    <source>
        <dbReference type="ARBA" id="ARBA00022630"/>
    </source>
</evidence>
<protein>
    <recommendedName>
        <fullName evidence="6">FAD-binding domain-containing protein</fullName>
    </recommendedName>
</protein>
<keyword evidence="5" id="KW-0503">Monooxygenase</keyword>
<dbReference type="GeneID" id="38119717"/>
<keyword evidence="4" id="KW-0560">Oxidoreductase</keyword>
<evidence type="ECO:0000256" key="4">
    <source>
        <dbReference type="ARBA" id="ARBA00023002"/>
    </source>
</evidence>
<sequence>MPLRVLVVGAGIGGLGAAIALNQAGHDVLVFEQSRFLHEVGAAIHVAPNASRILHSWGIDLAALQGVECEAIKVWDAQGNFVSTAMEAQDYKKALGIREPWLLSHRVDLHNALRAAAAREVEIRLSSRVASVDAEAGVVTLEDGSVYTGDLVIGADGMHSRTVKAITGTDQKKESTGQSTYRWLVPVAKLRENALTAPLLDRIGLNATHIFAGGDRRLVMYPCRSGTLLNVAGIHPSSTMAKTENSSWLDSGNVDGLLDTYKEFCPALREICRLGEDVRLWSLASRQPPRSFVRGRLALLGDAAHPTLPHQGQGGAQSIEDGAALGALFTVGTTREEVPQRLELYNETRYRHAVTVMMMSQKPNERRAEMIEELRRYVADAEVPSDMFRFAWGSDPVGKARGLLTAGLLEGGSRL</sequence>
<dbReference type="Gene3D" id="3.50.50.60">
    <property type="entry name" value="FAD/NAD(P)-binding domain"/>
    <property type="match status" value="1"/>
</dbReference>
<accession>A0A3D8R0P5</accession>
<dbReference type="RefSeq" id="XP_026600449.1">
    <property type="nucleotide sequence ID" value="XM_026751363.1"/>
</dbReference>
<dbReference type="OrthoDB" id="9993796at2759"/>
<evidence type="ECO:0000313" key="7">
    <source>
        <dbReference type="EMBL" id="RDW67481.1"/>
    </source>
</evidence>
<dbReference type="PANTHER" id="PTHR13789:SF215">
    <property type="entry name" value="FAD-BINDING DOMAIN-CONTAINING PROTEIN-RELATED"/>
    <property type="match status" value="1"/>
</dbReference>
<dbReference type="GO" id="GO:0004497">
    <property type="term" value="F:monooxygenase activity"/>
    <property type="evidence" value="ECO:0007669"/>
    <property type="project" value="UniProtKB-KW"/>
</dbReference>
<gene>
    <name evidence="7" type="ORF">DSM5745_09347</name>
</gene>
<evidence type="ECO:0000313" key="8">
    <source>
        <dbReference type="Proteomes" id="UP000256690"/>
    </source>
</evidence>